<gene>
    <name evidence="1" type="ORF">MLD38_011234</name>
</gene>
<accession>A0ACB9R5G1</accession>
<proteinExistence type="predicted"/>
<evidence type="ECO:0000313" key="2">
    <source>
        <dbReference type="Proteomes" id="UP001057402"/>
    </source>
</evidence>
<keyword evidence="2" id="KW-1185">Reference proteome</keyword>
<dbReference type="EMBL" id="CM042883">
    <property type="protein sequence ID" value="KAI4373071.1"/>
    <property type="molecule type" value="Genomic_DNA"/>
</dbReference>
<name>A0ACB9R5G1_9MYRT</name>
<protein>
    <submittedName>
        <fullName evidence="1">Uncharacterized protein</fullName>
    </submittedName>
</protein>
<sequence length="115" mass="13296">MLQSSSPEWQANVREEAVEIFKGQFPNAKMIQKLKVREIHQWFSGTCNIPQVFMPFEFGTRICLGQNLDLAELKILIAMIVSKFLLCLSPKYKHSPKLRLIIEPEYGVNPGHRRP</sequence>
<reference evidence="2" key="1">
    <citation type="journal article" date="2023" name="Front. Plant Sci.">
        <title>Chromosomal-level genome assembly of Melastoma candidum provides insights into trichome evolution.</title>
        <authorList>
            <person name="Zhong Y."/>
            <person name="Wu W."/>
            <person name="Sun C."/>
            <person name="Zou P."/>
            <person name="Liu Y."/>
            <person name="Dai S."/>
            <person name="Zhou R."/>
        </authorList>
    </citation>
    <scope>NUCLEOTIDE SEQUENCE [LARGE SCALE GENOMIC DNA]</scope>
</reference>
<dbReference type="Proteomes" id="UP001057402">
    <property type="component" value="Chromosome 4"/>
</dbReference>
<comment type="caution">
    <text evidence="1">The sequence shown here is derived from an EMBL/GenBank/DDBJ whole genome shotgun (WGS) entry which is preliminary data.</text>
</comment>
<organism evidence="1 2">
    <name type="scientific">Melastoma candidum</name>
    <dbReference type="NCBI Taxonomy" id="119954"/>
    <lineage>
        <taxon>Eukaryota</taxon>
        <taxon>Viridiplantae</taxon>
        <taxon>Streptophyta</taxon>
        <taxon>Embryophyta</taxon>
        <taxon>Tracheophyta</taxon>
        <taxon>Spermatophyta</taxon>
        <taxon>Magnoliopsida</taxon>
        <taxon>eudicotyledons</taxon>
        <taxon>Gunneridae</taxon>
        <taxon>Pentapetalae</taxon>
        <taxon>rosids</taxon>
        <taxon>malvids</taxon>
        <taxon>Myrtales</taxon>
        <taxon>Melastomataceae</taxon>
        <taxon>Melastomatoideae</taxon>
        <taxon>Melastomateae</taxon>
        <taxon>Melastoma</taxon>
    </lineage>
</organism>
<evidence type="ECO:0000313" key="1">
    <source>
        <dbReference type="EMBL" id="KAI4373071.1"/>
    </source>
</evidence>